<organism evidence="1 2">
    <name type="scientific">Rathayibacter festucae</name>
    <dbReference type="NCBI Taxonomy" id="110937"/>
    <lineage>
        <taxon>Bacteria</taxon>
        <taxon>Bacillati</taxon>
        <taxon>Actinomycetota</taxon>
        <taxon>Actinomycetes</taxon>
        <taxon>Micrococcales</taxon>
        <taxon>Microbacteriaceae</taxon>
        <taxon>Rathayibacter</taxon>
    </lineage>
</organism>
<dbReference type="Proteomes" id="UP000464597">
    <property type="component" value="Chromosome"/>
</dbReference>
<evidence type="ECO:0000313" key="2">
    <source>
        <dbReference type="Proteomes" id="UP000464597"/>
    </source>
</evidence>
<reference evidence="2" key="1">
    <citation type="submission" date="2019-12" db="EMBL/GenBank/DDBJ databases">
        <title>Complete and draft genome sequences of new strains and members of some known species of the genus Rathayibacter isolated from plants.</title>
        <authorList>
            <person name="Tarlachkov S.V."/>
            <person name="Starodumova I.P."/>
            <person name="Dorofeeva L.V."/>
            <person name="Prisyazhnaya N.V."/>
            <person name="Leyn S."/>
            <person name="Zlamal J."/>
            <person name="Elan M."/>
            <person name="Osterman A.L."/>
            <person name="Nadler S."/>
            <person name="Subbotin S.A."/>
            <person name="Evtushenko L.I."/>
        </authorList>
    </citation>
    <scope>NUCLEOTIDE SEQUENCE [LARGE SCALE GENOMIC DNA]</scope>
    <source>
        <strain evidence="2">VKM Ac-2802</strain>
    </source>
</reference>
<dbReference type="RefSeq" id="WP_159422023.1">
    <property type="nucleotide sequence ID" value="NZ_CP047180.1"/>
</dbReference>
<protein>
    <recommendedName>
        <fullName evidence="3">Antitoxin VbhA domain-containing protein</fullName>
    </recommendedName>
</protein>
<sequence length="77" mass="8386">MSFNSRRWQVRTIVARVQATAALSTSTLDTAGRADRKLEILRIADGVDAGRVSNDEAVTAFERLAQDVGRTPEARLG</sequence>
<keyword evidence="2" id="KW-1185">Reference proteome</keyword>
<proteinExistence type="predicted"/>
<name>A0ABX6GW40_9MICO</name>
<accession>A0ABX6GW40</accession>
<evidence type="ECO:0000313" key="1">
    <source>
        <dbReference type="EMBL" id="QHC61740.1"/>
    </source>
</evidence>
<evidence type="ECO:0008006" key="3">
    <source>
        <dbReference type="Google" id="ProtNLM"/>
    </source>
</evidence>
<gene>
    <name evidence="1" type="ORF">GSU69_02870</name>
</gene>
<dbReference type="EMBL" id="CP047180">
    <property type="protein sequence ID" value="QHC61740.1"/>
    <property type="molecule type" value="Genomic_DNA"/>
</dbReference>